<name>A0A323UQ27_9RHOO</name>
<proteinExistence type="predicted"/>
<dbReference type="InterPro" id="IPR036928">
    <property type="entry name" value="AS_sf"/>
</dbReference>
<gene>
    <name evidence="3" type="primary">atzF</name>
    <name evidence="3" type="ORF">DNK49_21310</name>
</gene>
<evidence type="ECO:0000259" key="1">
    <source>
        <dbReference type="Pfam" id="PF01425"/>
    </source>
</evidence>
<keyword evidence="3" id="KW-0378">Hydrolase</keyword>
<feature type="domain" description="Allophanate hydrolase C-terminal" evidence="2">
    <location>
        <begin position="480"/>
        <end position="603"/>
    </location>
</feature>
<evidence type="ECO:0000313" key="3">
    <source>
        <dbReference type="EMBL" id="PZA14529.1"/>
    </source>
</evidence>
<dbReference type="InterPro" id="IPR014085">
    <property type="entry name" value="Allophanate_hydrolase"/>
</dbReference>
<protein>
    <submittedName>
        <fullName evidence="3">Allophanate hydrolase</fullName>
    </submittedName>
</protein>
<dbReference type="NCBIfam" id="NF006043">
    <property type="entry name" value="PRK08186.1"/>
    <property type="match status" value="1"/>
</dbReference>
<dbReference type="NCBIfam" id="TIGR02713">
    <property type="entry name" value="allophanate_hyd"/>
    <property type="match status" value="1"/>
</dbReference>
<reference evidence="3 4" key="1">
    <citation type="submission" date="2018-06" db="EMBL/GenBank/DDBJ databases">
        <title>Azoarcus communis strain SWub3 genome.</title>
        <authorList>
            <person name="Zorraquino Salvo V."/>
            <person name="Toubiana D."/>
            <person name="Blumwald E."/>
        </authorList>
    </citation>
    <scope>NUCLEOTIDE SEQUENCE [LARGE SCALE GENOMIC DNA]</scope>
    <source>
        <strain evidence="3 4">SWub3</strain>
    </source>
</reference>
<comment type="caution">
    <text evidence="3">The sequence shown here is derived from an EMBL/GenBank/DDBJ whole genome shotgun (WGS) entry which is preliminary data.</text>
</comment>
<dbReference type="SUPFAM" id="SSF75304">
    <property type="entry name" value="Amidase signature (AS) enzymes"/>
    <property type="match status" value="1"/>
</dbReference>
<dbReference type="Proteomes" id="UP000248259">
    <property type="component" value="Unassembled WGS sequence"/>
</dbReference>
<dbReference type="Pfam" id="PF21986">
    <property type="entry name" value="AH_C"/>
    <property type="match status" value="1"/>
</dbReference>
<organism evidence="3 4">
    <name type="scientific">Parazoarcus communis SWub3 = DSM 12120</name>
    <dbReference type="NCBI Taxonomy" id="1121029"/>
    <lineage>
        <taxon>Bacteria</taxon>
        <taxon>Pseudomonadati</taxon>
        <taxon>Pseudomonadota</taxon>
        <taxon>Betaproteobacteria</taxon>
        <taxon>Rhodocyclales</taxon>
        <taxon>Zoogloeaceae</taxon>
        <taxon>Parazoarcus</taxon>
    </lineage>
</organism>
<feature type="domain" description="Amidase" evidence="1">
    <location>
        <begin position="28"/>
        <end position="441"/>
    </location>
</feature>
<dbReference type="Pfam" id="PF01425">
    <property type="entry name" value="Amidase"/>
    <property type="match status" value="1"/>
</dbReference>
<evidence type="ECO:0000313" key="4">
    <source>
        <dbReference type="Proteomes" id="UP000248259"/>
    </source>
</evidence>
<keyword evidence="4" id="KW-1185">Reference proteome</keyword>
<dbReference type="InterPro" id="IPR023631">
    <property type="entry name" value="Amidase_dom"/>
</dbReference>
<dbReference type="InterPro" id="IPR053844">
    <property type="entry name" value="AH_C"/>
</dbReference>
<dbReference type="PANTHER" id="PTHR11895:SF169">
    <property type="entry name" value="GLUTAMYL-TRNA(GLN) AMIDOTRANSFERASE"/>
    <property type="match status" value="1"/>
</dbReference>
<dbReference type="PANTHER" id="PTHR11895">
    <property type="entry name" value="TRANSAMIDASE"/>
    <property type="match status" value="1"/>
</dbReference>
<dbReference type="OrthoDB" id="8872210at2"/>
<dbReference type="AlphaFoldDB" id="A0A323UQ27"/>
<dbReference type="Gene3D" id="3.10.490.10">
    <property type="entry name" value="Gamma-glutamyl cyclotransferase-like"/>
    <property type="match status" value="1"/>
</dbReference>
<evidence type="ECO:0000259" key="2">
    <source>
        <dbReference type="Pfam" id="PF21986"/>
    </source>
</evidence>
<sequence>MKTTMQTPLTVSALKQAYLAGQTDPRAVVSEIYDRIATESGGEAWIHLRDRAAVMAEAEACVVRAADPAAQLELPLLGIPFAVKDNIDVAGLPTTAACPDFSHVAEADAAVVERLRAAGAILIGKTNLDQFATGLVGTRSPYGAVANPFNPAYMTGGSSSGSAAATARGWVAFALGTDTAGSGRVPAGACNLVGVKPSPGLVSSYGVVPACRSIDCVSVFAHTVEDGWAVLGVLAGADERDPFSAPPAPLGPVTRTVRLGVPTQLEFFGDALAEAAWQAALAEIVVLPGVEPVAVDLEPFHAVTRLLYDGPWVAERRWAVGEFMDRHGEAMDPTVRGIIARADTMSAVDAFDGRYRLEALRKHCNRALAAVDLLLVPTTPTIHTHAAIAAAPVERNSELGYYTNFVNLLGMAGLAIPGPFRADGLPAGITLLGAAGSDHRLAEFGRRLQPHLHRRLGLGAQPPLPGSQALLPLPYAEPVVEVAVVGAHLSGLPLNWQLTERGGRLLETTHTAAHYRLYALPGTVPPKPGLVRTLGEGGSLEVELWALPLRHFGSFVAEIPAPLGIGTLELADGRTVKGFVCEAAAVDGAPDVTAHGGWRAYLAASATAPLPA</sequence>
<dbReference type="GO" id="GO:0016787">
    <property type="term" value="F:hydrolase activity"/>
    <property type="evidence" value="ECO:0007669"/>
    <property type="project" value="UniProtKB-KW"/>
</dbReference>
<accession>A0A323UQ27</accession>
<dbReference type="Gene3D" id="3.90.1300.10">
    <property type="entry name" value="Amidase signature (AS) domain"/>
    <property type="match status" value="1"/>
</dbReference>
<dbReference type="Gene3D" id="1.20.58.1700">
    <property type="match status" value="1"/>
</dbReference>
<dbReference type="EMBL" id="QKOE01000028">
    <property type="protein sequence ID" value="PZA14529.1"/>
    <property type="molecule type" value="Genomic_DNA"/>
</dbReference>
<dbReference type="RefSeq" id="WP_110529661.1">
    <property type="nucleotide sequence ID" value="NZ_QKOE01000028.1"/>
</dbReference>
<dbReference type="InterPro" id="IPR000120">
    <property type="entry name" value="Amidase"/>
</dbReference>